<dbReference type="FunFam" id="1.10.1040.10:FF:000017">
    <property type="entry name" value="2-dehydropantoate 2-reductase"/>
    <property type="match status" value="1"/>
</dbReference>
<proteinExistence type="inferred from homology"/>
<dbReference type="Proteomes" id="UP000239504">
    <property type="component" value="Unassembled WGS sequence"/>
</dbReference>
<sequence length="324" mass="33850">MRLRRTLAGTETTIARGKSVKNIVIIGAGAMGCLFAARMSEAGAHVTLIDVDRARLDLLAQGGVELIDDKGRRTVRVEASLAENFDGPADLVMLFTKGAHSAAAVASVKHLAAQKPAALTLQNGIGNAERLAEIFGADRVLMGTAHIPADLTGPKSVETHGFAHLHIGGFTGAAHEYAAPAAALLEKSGFETHVTAEIESAVWEKLAFNAALNAVAMICEAPNGAMNNPAGRRIADAVTAETVAVASARGLTLDHEGVRDNIARALADHPGHKASMLQDREAGRATEIETINGALAQEGERLNVPTPVTQTLADLVRVIEAKSH</sequence>
<comment type="function">
    <text evidence="10">Catalyzes the NADPH-dependent reduction of ketopantoate into pantoic acid.</text>
</comment>
<evidence type="ECO:0000256" key="5">
    <source>
        <dbReference type="ARBA" id="ARBA00022655"/>
    </source>
</evidence>
<evidence type="ECO:0000256" key="6">
    <source>
        <dbReference type="ARBA" id="ARBA00022857"/>
    </source>
</evidence>
<dbReference type="Gene3D" id="3.40.50.720">
    <property type="entry name" value="NAD(P)-binding Rossmann-like Domain"/>
    <property type="match status" value="1"/>
</dbReference>
<dbReference type="GO" id="GO:0050661">
    <property type="term" value="F:NADP binding"/>
    <property type="evidence" value="ECO:0007669"/>
    <property type="project" value="TreeGrafter"/>
</dbReference>
<evidence type="ECO:0000256" key="7">
    <source>
        <dbReference type="ARBA" id="ARBA00023002"/>
    </source>
</evidence>
<evidence type="ECO:0000256" key="8">
    <source>
        <dbReference type="ARBA" id="ARBA00032024"/>
    </source>
</evidence>
<evidence type="ECO:0000313" key="14">
    <source>
        <dbReference type="Proteomes" id="UP000239504"/>
    </source>
</evidence>
<feature type="domain" description="Ketopantoate reductase C-terminal" evidence="12">
    <location>
        <begin position="198"/>
        <end position="320"/>
    </location>
</feature>
<dbReference type="OrthoDB" id="9793586at2"/>
<reference evidence="13 14" key="1">
    <citation type="submission" date="2017-12" db="EMBL/GenBank/DDBJ databases">
        <authorList>
            <person name="Hurst M.R.H."/>
        </authorList>
    </citation>
    <scope>NUCLEOTIDE SEQUENCE [LARGE SCALE GENOMIC DNA]</scope>
    <source>
        <strain evidence="13 14">SY-3-19</strain>
    </source>
</reference>
<dbReference type="SUPFAM" id="SSF48179">
    <property type="entry name" value="6-phosphogluconate dehydrogenase C-terminal domain-like"/>
    <property type="match status" value="1"/>
</dbReference>
<gene>
    <name evidence="13" type="ORF">CW354_05080</name>
</gene>
<dbReference type="EMBL" id="PJCH01000005">
    <property type="protein sequence ID" value="PQA87737.1"/>
    <property type="molecule type" value="Genomic_DNA"/>
</dbReference>
<evidence type="ECO:0000256" key="1">
    <source>
        <dbReference type="ARBA" id="ARBA00004994"/>
    </source>
</evidence>
<evidence type="ECO:0000256" key="10">
    <source>
        <dbReference type="RuleBase" id="RU362068"/>
    </source>
</evidence>
<dbReference type="AlphaFoldDB" id="A0A2S7K5F6"/>
<dbReference type="GO" id="GO:0015940">
    <property type="term" value="P:pantothenate biosynthetic process"/>
    <property type="evidence" value="ECO:0007669"/>
    <property type="project" value="UniProtKB-UniPathway"/>
</dbReference>
<dbReference type="InterPro" id="IPR013752">
    <property type="entry name" value="KPA_reductase"/>
</dbReference>
<evidence type="ECO:0000256" key="9">
    <source>
        <dbReference type="ARBA" id="ARBA00048793"/>
    </source>
</evidence>
<dbReference type="Pfam" id="PF02558">
    <property type="entry name" value="ApbA"/>
    <property type="match status" value="1"/>
</dbReference>
<dbReference type="InterPro" id="IPR036291">
    <property type="entry name" value="NAD(P)-bd_dom_sf"/>
</dbReference>
<dbReference type="Gene3D" id="1.10.1040.10">
    <property type="entry name" value="N-(1-d-carboxylethyl)-l-norvaline Dehydrogenase, domain 2"/>
    <property type="match status" value="1"/>
</dbReference>
<feature type="domain" description="Ketopantoate reductase N-terminal" evidence="11">
    <location>
        <begin position="23"/>
        <end position="170"/>
    </location>
</feature>
<keyword evidence="5 10" id="KW-0566">Pantothenate biosynthesis</keyword>
<dbReference type="UniPathway" id="UPA00028">
    <property type="reaction ID" value="UER00004"/>
</dbReference>
<dbReference type="PROSITE" id="PS51257">
    <property type="entry name" value="PROKAR_LIPOPROTEIN"/>
    <property type="match status" value="1"/>
</dbReference>
<keyword evidence="14" id="KW-1185">Reference proteome</keyword>
<evidence type="ECO:0000313" key="13">
    <source>
        <dbReference type="EMBL" id="PQA87737.1"/>
    </source>
</evidence>
<dbReference type="PANTHER" id="PTHR43765:SF2">
    <property type="entry name" value="2-DEHYDROPANTOATE 2-REDUCTASE"/>
    <property type="match status" value="1"/>
</dbReference>
<comment type="pathway">
    <text evidence="1 10">Cofactor biosynthesis; (R)-pantothenate biosynthesis; (R)-pantoate from 3-methyl-2-oxobutanoate: step 2/2.</text>
</comment>
<keyword evidence="7 10" id="KW-0560">Oxidoreductase</keyword>
<dbReference type="InterPro" id="IPR003710">
    <property type="entry name" value="ApbA"/>
</dbReference>
<dbReference type="InterPro" id="IPR013328">
    <property type="entry name" value="6PGD_dom2"/>
</dbReference>
<organism evidence="13 14">
    <name type="scientific">Hyphococcus luteus</name>
    <dbReference type="NCBI Taxonomy" id="2058213"/>
    <lineage>
        <taxon>Bacteria</taxon>
        <taxon>Pseudomonadati</taxon>
        <taxon>Pseudomonadota</taxon>
        <taxon>Alphaproteobacteria</taxon>
        <taxon>Parvularculales</taxon>
        <taxon>Parvularculaceae</taxon>
        <taxon>Hyphococcus</taxon>
    </lineage>
</organism>
<dbReference type="NCBIfam" id="TIGR00745">
    <property type="entry name" value="apbA_panE"/>
    <property type="match status" value="1"/>
</dbReference>
<evidence type="ECO:0000259" key="12">
    <source>
        <dbReference type="Pfam" id="PF08546"/>
    </source>
</evidence>
<evidence type="ECO:0000259" key="11">
    <source>
        <dbReference type="Pfam" id="PF02558"/>
    </source>
</evidence>
<comment type="caution">
    <text evidence="13">The sequence shown here is derived from an EMBL/GenBank/DDBJ whole genome shotgun (WGS) entry which is preliminary data.</text>
</comment>
<dbReference type="SUPFAM" id="SSF51735">
    <property type="entry name" value="NAD(P)-binding Rossmann-fold domains"/>
    <property type="match status" value="1"/>
</dbReference>
<accession>A0A2S7K5F6</accession>
<dbReference type="GO" id="GO:0005737">
    <property type="term" value="C:cytoplasm"/>
    <property type="evidence" value="ECO:0007669"/>
    <property type="project" value="TreeGrafter"/>
</dbReference>
<dbReference type="GO" id="GO:0008677">
    <property type="term" value="F:2-dehydropantoate 2-reductase activity"/>
    <property type="evidence" value="ECO:0007669"/>
    <property type="project" value="UniProtKB-EC"/>
</dbReference>
<evidence type="ECO:0000256" key="2">
    <source>
        <dbReference type="ARBA" id="ARBA00007870"/>
    </source>
</evidence>
<comment type="catalytic activity">
    <reaction evidence="9 10">
        <text>(R)-pantoate + NADP(+) = 2-dehydropantoate + NADPH + H(+)</text>
        <dbReference type="Rhea" id="RHEA:16233"/>
        <dbReference type="ChEBI" id="CHEBI:11561"/>
        <dbReference type="ChEBI" id="CHEBI:15378"/>
        <dbReference type="ChEBI" id="CHEBI:15980"/>
        <dbReference type="ChEBI" id="CHEBI:57783"/>
        <dbReference type="ChEBI" id="CHEBI:58349"/>
        <dbReference type="EC" id="1.1.1.169"/>
    </reaction>
</comment>
<dbReference type="InterPro" id="IPR050838">
    <property type="entry name" value="Ketopantoate_reductase"/>
</dbReference>
<keyword evidence="6 10" id="KW-0521">NADP</keyword>
<protein>
    <recommendedName>
        <fullName evidence="4 10">2-dehydropantoate 2-reductase</fullName>
        <ecNumber evidence="3 10">1.1.1.169</ecNumber>
    </recommendedName>
    <alternativeName>
        <fullName evidence="8 10">Ketopantoate reductase</fullName>
    </alternativeName>
</protein>
<dbReference type="EC" id="1.1.1.169" evidence="3 10"/>
<dbReference type="Pfam" id="PF08546">
    <property type="entry name" value="ApbA_C"/>
    <property type="match status" value="1"/>
</dbReference>
<dbReference type="InterPro" id="IPR013332">
    <property type="entry name" value="KPR_N"/>
</dbReference>
<name>A0A2S7K5F6_9PROT</name>
<dbReference type="InterPro" id="IPR008927">
    <property type="entry name" value="6-PGluconate_DH-like_C_sf"/>
</dbReference>
<evidence type="ECO:0000256" key="4">
    <source>
        <dbReference type="ARBA" id="ARBA00019465"/>
    </source>
</evidence>
<dbReference type="PANTHER" id="PTHR43765">
    <property type="entry name" value="2-DEHYDROPANTOATE 2-REDUCTASE-RELATED"/>
    <property type="match status" value="1"/>
</dbReference>
<comment type="similarity">
    <text evidence="2 10">Belongs to the ketopantoate reductase family.</text>
</comment>
<evidence type="ECO:0000256" key="3">
    <source>
        <dbReference type="ARBA" id="ARBA00013014"/>
    </source>
</evidence>